<accession>A0A6C7E8E1</accession>
<dbReference type="KEGG" id="aym:YM304_24170"/>
<reference evidence="3 4" key="1">
    <citation type="journal article" date="2013" name="Int. J. Syst. Evol. Microbiol.">
        <title>Ilumatobacter nonamiense sp. nov. and Ilumatobacter coccineum sp. nov., isolated from seashore sand.</title>
        <authorList>
            <person name="Matsumoto A."/>
            <person name="Kasai H."/>
            <person name="Matsuo Y."/>
            <person name="Shizuri Y."/>
            <person name="Ichikawa N."/>
            <person name="Fujita N."/>
            <person name="Omura S."/>
            <person name="Takahashi Y."/>
        </authorList>
    </citation>
    <scope>NUCLEOTIDE SEQUENCE [LARGE SCALE GENOMIC DNA]</scope>
    <source>
        <strain evidence="4">NBRC 103263 / KCTC 29153 / YM16-304</strain>
    </source>
</reference>
<evidence type="ECO:0000313" key="4">
    <source>
        <dbReference type="Proteomes" id="UP000011863"/>
    </source>
</evidence>
<protein>
    <recommendedName>
        <fullName evidence="5">Lipoprotein</fullName>
    </recommendedName>
</protein>
<name>A0A6C7E8E1_ILUCY</name>
<dbReference type="Proteomes" id="UP000011863">
    <property type="component" value="Chromosome"/>
</dbReference>
<keyword evidence="2" id="KW-0732">Signal</keyword>
<proteinExistence type="predicted"/>
<feature type="signal peptide" evidence="2">
    <location>
        <begin position="1"/>
        <end position="20"/>
    </location>
</feature>
<keyword evidence="4" id="KW-1185">Reference proteome</keyword>
<feature type="compositionally biased region" description="Low complexity" evidence="1">
    <location>
        <begin position="17"/>
        <end position="26"/>
    </location>
</feature>
<feature type="region of interest" description="Disordered" evidence="1">
    <location>
        <begin position="17"/>
        <end position="40"/>
    </location>
</feature>
<evidence type="ECO:0008006" key="5">
    <source>
        <dbReference type="Google" id="ProtNLM"/>
    </source>
</evidence>
<dbReference type="AlphaFoldDB" id="A0A6C7E8E1"/>
<evidence type="ECO:0000313" key="3">
    <source>
        <dbReference type="EMBL" id="BAN02731.1"/>
    </source>
</evidence>
<dbReference type="RefSeq" id="WP_015441978.1">
    <property type="nucleotide sequence ID" value="NC_020520.1"/>
</dbReference>
<gene>
    <name evidence="3" type="ORF">YM304_24170</name>
</gene>
<sequence>MRLLLISVIAVALATSCSGGSETSGSADETVQGAPDDDRSVSALRSTADLLPARLEPTLVTSEDDPPLVVMSVGVTFMTMDSITEQIDTAMAPAGFTRRDDADLVWTNADGRRIEAPGRPTLLKFTFAD</sequence>
<organism evidence="3 4">
    <name type="scientific">Ilumatobacter coccineus (strain NBRC 103263 / KCTC 29153 / YM16-304)</name>
    <dbReference type="NCBI Taxonomy" id="1313172"/>
    <lineage>
        <taxon>Bacteria</taxon>
        <taxon>Bacillati</taxon>
        <taxon>Actinomycetota</taxon>
        <taxon>Acidimicrobiia</taxon>
        <taxon>Acidimicrobiales</taxon>
        <taxon>Ilumatobacteraceae</taxon>
        <taxon>Ilumatobacter</taxon>
    </lineage>
</organism>
<dbReference type="PROSITE" id="PS51257">
    <property type="entry name" value="PROKAR_LIPOPROTEIN"/>
    <property type="match status" value="1"/>
</dbReference>
<evidence type="ECO:0000256" key="1">
    <source>
        <dbReference type="SAM" id="MobiDB-lite"/>
    </source>
</evidence>
<evidence type="ECO:0000256" key="2">
    <source>
        <dbReference type="SAM" id="SignalP"/>
    </source>
</evidence>
<feature type="chain" id="PRO_5038421759" description="Lipoprotein" evidence="2">
    <location>
        <begin position="21"/>
        <end position="129"/>
    </location>
</feature>
<dbReference type="EMBL" id="AP012057">
    <property type="protein sequence ID" value="BAN02731.1"/>
    <property type="molecule type" value="Genomic_DNA"/>
</dbReference>